<feature type="compositionally biased region" description="Low complexity" evidence="1">
    <location>
        <begin position="18"/>
        <end position="40"/>
    </location>
</feature>
<dbReference type="AlphaFoldDB" id="A0A0C3LGY9"/>
<reference evidence="3" key="2">
    <citation type="submission" date="2015-01" db="EMBL/GenBank/DDBJ databases">
        <title>Evolutionary Origins and Diversification of the Mycorrhizal Mutualists.</title>
        <authorList>
            <consortium name="DOE Joint Genome Institute"/>
            <consortium name="Mycorrhizal Genomics Consortium"/>
            <person name="Kohler A."/>
            <person name="Kuo A."/>
            <person name="Nagy L.G."/>
            <person name="Floudas D."/>
            <person name="Copeland A."/>
            <person name="Barry K.W."/>
            <person name="Cichocki N."/>
            <person name="Veneault-Fourrey C."/>
            <person name="LaButti K."/>
            <person name="Lindquist E.A."/>
            <person name="Lipzen A."/>
            <person name="Lundell T."/>
            <person name="Morin E."/>
            <person name="Murat C."/>
            <person name="Riley R."/>
            <person name="Ohm R."/>
            <person name="Sun H."/>
            <person name="Tunlid A."/>
            <person name="Henrissat B."/>
            <person name="Grigoriev I.V."/>
            <person name="Hibbett D.S."/>
            <person name="Martin F."/>
        </authorList>
    </citation>
    <scope>NUCLEOTIDE SEQUENCE [LARGE SCALE GENOMIC DNA]</scope>
    <source>
        <strain evidence="3">MUT 4182</strain>
    </source>
</reference>
<keyword evidence="3" id="KW-1185">Reference proteome</keyword>
<reference evidence="2 3" key="1">
    <citation type="submission" date="2014-04" db="EMBL/GenBank/DDBJ databases">
        <authorList>
            <consortium name="DOE Joint Genome Institute"/>
            <person name="Kuo A."/>
            <person name="Girlanda M."/>
            <person name="Perotto S."/>
            <person name="Kohler A."/>
            <person name="Nagy L.G."/>
            <person name="Floudas D."/>
            <person name="Copeland A."/>
            <person name="Barry K.W."/>
            <person name="Cichocki N."/>
            <person name="Veneault-Fourrey C."/>
            <person name="LaButti K."/>
            <person name="Lindquist E.A."/>
            <person name="Lipzen A."/>
            <person name="Lundell T."/>
            <person name="Morin E."/>
            <person name="Murat C."/>
            <person name="Sun H."/>
            <person name="Tunlid A."/>
            <person name="Henrissat B."/>
            <person name="Grigoriev I.V."/>
            <person name="Hibbett D.S."/>
            <person name="Martin F."/>
            <person name="Nordberg H.P."/>
            <person name="Cantor M.N."/>
            <person name="Hua S.X."/>
        </authorList>
    </citation>
    <scope>NUCLEOTIDE SEQUENCE [LARGE SCALE GENOMIC DNA]</scope>
    <source>
        <strain evidence="2 3">MUT 4182</strain>
    </source>
</reference>
<proteinExistence type="predicted"/>
<dbReference type="EMBL" id="KN822949">
    <property type="protein sequence ID" value="KIO33233.1"/>
    <property type="molecule type" value="Genomic_DNA"/>
</dbReference>
<organism evidence="2 3">
    <name type="scientific">Tulasnella calospora MUT 4182</name>
    <dbReference type="NCBI Taxonomy" id="1051891"/>
    <lineage>
        <taxon>Eukaryota</taxon>
        <taxon>Fungi</taxon>
        <taxon>Dikarya</taxon>
        <taxon>Basidiomycota</taxon>
        <taxon>Agaricomycotina</taxon>
        <taxon>Agaricomycetes</taxon>
        <taxon>Cantharellales</taxon>
        <taxon>Tulasnellaceae</taxon>
        <taxon>Tulasnella</taxon>
    </lineage>
</organism>
<evidence type="ECO:0000256" key="1">
    <source>
        <dbReference type="SAM" id="MobiDB-lite"/>
    </source>
</evidence>
<evidence type="ECO:0000313" key="3">
    <source>
        <dbReference type="Proteomes" id="UP000054248"/>
    </source>
</evidence>
<protein>
    <submittedName>
        <fullName evidence="2">Uncharacterized protein</fullName>
    </submittedName>
</protein>
<feature type="region of interest" description="Disordered" evidence="1">
    <location>
        <begin position="1"/>
        <end position="40"/>
    </location>
</feature>
<accession>A0A0C3LGY9</accession>
<name>A0A0C3LGY9_9AGAM</name>
<dbReference type="HOGENOM" id="CLU_1679255_0_0_1"/>
<gene>
    <name evidence="2" type="ORF">M407DRAFT_17795</name>
</gene>
<evidence type="ECO:0000313" key="2">
    <source>
        <dbReference type="EMBL" id="KIO33233.1"/>
    </source>
</evidence>
<sequence length="157" mass="17543">MNQVSPSLQGTSPQPLKSLSSERSPSPGSSSGRYPSSELPCDPVGDSWLSRPNLGEELRQYIYKTNQLSIVLSDDQLDILFGYYSQSGSSLRALFTPNWSLRDAAEGITIIEKVMKLCAPIIKDLQIDVDIDFRITTPKQLVEDQKEPGQRARNQWL</sequence>
<feature type="compositionally biased region" description="Polar residues" evidence="1">
    <location>
        <begin position="1"/>
        <end position="17"/>
    </location>
</feature>
<dbReference type="Proteomes" id="UP000054248">
    <property type="component" value="Unassembled WGS sequence"/>
</dbReference>